<evidence type="ECO:0000313" key="1">
    <source>
        <dbReference type="EMBL" id="JAI03016.1"/>
    </source>
</evidence>
<reference evidence="1" key="1">
    <citation type="submission" date="2014-11" db="EMBL/GenBank/DDBJ databases">
        <authorList>
            <person name="Amaro Gonzalez C."/>
        </authorList>
    </citation>
    <scope>NUCLEOTIDE SEQUENCE</scope>
</reference>
<proteinExistence type="predicted"/>
<sequence length="66" mass="7755">MFLFNQLRCVANKWPKLLLIQIDSNVNVQHLLNIINTRGRFSFSFSYAVKYKALLIMLQQINILSL</sequence>
<dbReference type="AlphaFoldDB" id="A0A0E9XME7"/>
<protein>
    <submittedName>
        <fullName evidence="1">Uncharacterized protein</fullName>
    </submittedName>
</protein>
<reference evidence="1" key="2">
    <citation type="journal article" date="2015" name="Fish Shellfish Immunol.">
        <title>Early steps in the European eel (Anguilla anguilla)-Vibrio vulnificus interaction in the gills: Role of the RtxA13 toxin.</title>
        <authorList>
            <person name="Callol A."/>
            <person name="Pajuelo D."/>
            <person name="Ebbesson L."/>
            <person name="Teles M."/>
            <person name="MacKenzie S."/>
            <person name="Amaro C."/>
        </authorList>
    </citation>
    <scope>NUCLEOTIDE SEQUENCE</scope>
</reference>
<organism evidence="1">
    <name type="scientific">Anguilla anguilla</name>
    <name type="common">European freshwater eel</name>
    <name type="synonym">Muraena anguilla</name>
    <dbReference type="NCBI Taxonomy" id="7936"/>
    <lineage>
        <taxon>Eukaryota</taxon>
        <taxon>Metazoa</taxon>
        <taxon>Chordata</taxon>
        <taxon>Craniata</taxon>
        <taxon>Vertebrata</taxon>
        <taxon>Euteleostomi</taxon>
        <taxon>Actinopterygii</taxon>
        <taxon>Neopterygii</taxon>
        <taxon>Teleostei</taxon>
        <taxon>Anguilliformes</taxon>
        <taxon>Anguillidae</taxon>
        <taxon>Anguilla</taxon>
    </lineage>
</organism>
<name>A0A0E9XME7_ANGAN</name>
<accession>A0A0E9XME7</accession>
<dbReference type="EMBL" id="GBXM01005562">
    <property type="protein sequence ID" value="JAI03016.1"/>
    <property type="molecule type" value="Transcribed_RNA"/>
</dbReference>